<gene>
    <name evidence="4" type="ORF">CROQUDRAFT_36760</name>
</gene>
<feature type="compositionally biased region" description="Polar residues" evidence="2">
    <location>
        <begin position="213"/>
        <end position="225"/>
    </location>
</feature>
<dbReference type="OrthoDB" id="406505at2759"/>
<feature type="region of interest" description="Disordered" evidence="2">
    <location>
        <begin position="202"/>
        <end position="227"/>
    </location>
</feature>
<proteinExistence type="predicted"/>
<feature type="compositionally biased region" description="Polar residues" evidence="2">
    <location>
        <begin position="172"/>
        <end position="182"/>
    </location>
</feature>
<evidence type="ECO:0000256" key="1">
    <source>
        <dbReference type="ARBA" id="ARBA00022729"/>
    </source>
</evidence>
<feature type="compositionally biased region" description="Polar residues" evidence="2">
    <location>
        <begin position="243"/>
        <end position="252"/>
    </location>
</feature>
<dbReference type="CDD" id="cd22191">
    <property type="entry name" value="DPBB_RlpA_EXP_N-like"/>
    <property type="match status" value="1"/>
</dbReference>
<reference evidence="4" key="1">
    <citation type="submission" date="2013-11" db="EMBL/GenBank/DDBJ databases">
        <title>Genome sequence of the fusiform rust pathogen reveals effectors for host alternation and coevolution with pine.</title>
        <authorList>
            <consortium name="DOE Joint Genome Institute"/>
            <person name="Smith K."/>
            <person name="Pendleton A."/>
            <person name="Kubisiak T."/>
            <person name="Anderson C."/>
            <person name="Salamov A."/>
            <person name="Aerts A."/>
            <person name="Riley R."/>
            <person name="Clum A."/>
            <person name="Lindquist E."/>
            <person name="Ence D."/>
            <person name="Campbell M."/>
            <person name="Kronenberg Z."/>
            <person name="Feau N."/>
            <person name="Dhillon B."/>
            <person name="Hamelin R."/>
            <person name="Burleigh J."/>
            <person name="Smith J."/>
            <person name="Yandell M."/>
            <person name="Nelson C."/>
            <person name="Grigoriev I."/>
            <person name="Davis J."/>
        </authorList>
    </citation>
    <scope>NUCLEOTIDE SEQUENCE</scope>
    <source>
        <strain evidence="4">G11</strain>
    </source>
</reference>
<dbReference type="InterPro" id="IPR036908">
    <property type="entry name" value="RlpA-like_sf"/>
</dbReference>
<comment type="caution">
    <text evidence="4">The sequence shown here is derived from an EMBL/GenBank/DDBJ whole genome shotgun (WGS) entry which is preliminary data.</text>
</comment>
<sequence length="422" mass="44453">MPFHSHSVKLHRRFTFVAHAPPQGWSTDTLEDYDQYHFRYLSVGCHKLTQENHQFFDRCCHPRLKSQNLEKIPVQCQLDPSSLLKAQDYILKSTDNRGAITSGVGTPIYVTNDSIQVMKPSKGRSPTDPPTSAQLTAVLKAQAEVNNFTAQNQSNISPSTSSASANTFTQNDPKTPNLNTSVSEDASANLSVQAAPTIKAVVAADPNTEKRNTSTVNATSTTQHVAGTAKLTQDLVVDQTHPTAAAPNNQADNAGHKNDAEYGAPQKAADHASTQKDTPSNPSSSAQSTSGSGSPNNSGSSNYGRSSNIVSTLAGVVSQVYGSDGDSKGTFFYQEGAAGACGTVNSDSTPLVALPTALYGNGQYCGKEVMIKNTANGKTVVAKVQDMCPGCPSATSLDLSTGAYDAIGAQSTGVLPIEWGFM</sequence>
<dbReference type="EMBL" id="MU167213">
    <property type="protein sequence ID" value="KAG0151455.1"/>
    <property type="molecule type" value="Genomic_DNA"/>
</dbReference>
<keyword evidence="1" id="KW-0732">Signal</keyword>
<dbReference type="PROSITE" id="PS50842">
    <property type="entry name" value="EXPANSIN_EG45"/>
    <property type="match status" value="1"/>
</dbReference>
<dbReference type="InterPro" id="IPR007112">
    <property type="entry name" value="Expansin/allergen_DPBB_dom"/>
</dbReference>
<evidence type="ECO:0000313" key="5">
    <source>
        <dbReference type="Proteomes" id="UP000886653"/>
    </source>
</evidence>
<protein>
    <recommendedName>
        <fullName evidence="3">Expansin-like EG45 domain-containing protein</fullName>
    </recommendedName>
</protein>
<dbReference type="PANTHER" id="PTHR31836:SF25">
    <property type="entry name" value="RLPA-LIKE PROTEIN DOUBLE-PSI BETA-BARREL DOMAIN-CONTAINING PROTEIN"/>
    <property type="match status" value="1"/>
</dbReference>
<dbReference type="Gene3D" id="2.40.40.10">
    <property type="entry name" value="RlpA-like domain"/>
    <property type="match status" value="1"/>
</dbReference>
<evidence type="ECO:0000313" key="4">
    <source>
        <dbReference type="EMBL" id="KAG0151455.1"/>
    </source>
</evidence>
<dbReference type="SUPFAM" id="SSF50685">
    <property type="entry name" value="Barwin-like endoglucanases"/>
    <property type="match status" value="1"/>
</dbReference>
<feature type="region of interest" description="Disordered" evidence="2">
    <location>
        <begin position="150"/>
        <end position="182"/>
    </location>
</feature>
<organism evidence="4 5">
    <name type="scientific">Cronartium quercuum f. sp. fusiforme G11</name>
    <dbReference type="NCBI Taxonomy" id="708437"/>
    <lineage>
        <taxon>Eukaryota</taxon>
        <taxon>Fungi</taxon>
        <taxon>Dikarya</taxon>
        <taxon>Basidiomycota</taxon>
        <taxon>Pucciniomycotina</taxon>
        <taxon>Pucciniomycetes</taxon>
        <taxon>Pucciniales</taxon>
        <taxon>Coleosporiaceae</taxon>
        <taxon>Cronartium</taxon>
    </lineage>
</organism>
<accession>A0A9P6NQE0</accession>
<evidence type="ECO:0000259" key="3">
    <source>
        <dbReference type="PROSITE" id="PS50842"/>
    </source>
</evidence>
<name>A0A9P6NQE0_9BASI</name>
<dbReference type="InterPro" id="IPR051477">
    <property type="entry name" value="Expansin_CellWall"/>
</dbReference>
<dbReference type="Proteomes" id="UP000886653">
    <property type="component" value="Unassembled WGS sequence"/>
</dbReference>
<evidence type="ECO:0000256" key="2">
    <source>
        <dbReference type="SAM" id="MobiDB-lite"/>
    </source>
</evidence>
<keyword evidence="5" id="KW-1185">Reference proteome</keyword>
<feature type="domain" description="Expansin-like EG45" evidence="3">
    <location>
        <begin position="298"/>
        <end position="422"/>
    </location>
</feature>
<dbReference type="PANTHER" id="PTHR31836">
    <property type="match status" value="1"/>
</dbReference>
<feature type="compositionally biased region" description="Low complexity" evidence="2">
    <location>
        <begin position="278"/>
        <end position="305"/>
    </location>
</feature>
<feature type="region of interest" description="Disordered" evidence="2">
    <location>
        <begin position="243"/>
        <end position="305"/>
    </location>
</feature>
<dbReference type="AlphaFoldDB" id="A0A9P6NQE0"/>
<feature type="compositionally biased region" description="Low complexity" evidence="2">
    <location>
        <begin position="151"/>
        <end position="171"/>
    </location>
</feature>